<evidence type="ECO:0000313" key="4">
    <source>
        <dbReference type="EMBL" id="HIU57166.1"/>
    </source>
</evidence>
<evidence type="ECO:0000256" key="2">
    <source>
        <dbReference type="PROSITE-ProRule" id="PRU00335"/>
    </source>
</evidence>
<keyword evidence="1 2" id="KW-0238">DNA-binding</keyword>
<dbReference type="PANTHER" id="PTHR43479">
    <property type="entry name" value="ACREF/ENVCD OPERON REPRESSOR-RELATED"/>
    <property type="match status" value="1"/>
</dbReference>
<name>A0A9D1MBE0_9FIRM</name>
<accession>A0A9D1MBE0</accession>
<proteinExistence type="predicted"/>
<evidence type="ECO:0000256" key="1">
    <source>
        <dbReference type="ARBA" id="ARBA00023125"/>
    </source>
</evidence>
<dbReference type="Proteomes" id="UP000824109">
    <property type="component" value="Unassembled WGS sequence"/>
</dbReference>
<dbReference type="EMBL" id="DVNB01000051">
    <property type="protein sequence ID" value="HIU57166.1"/>
    <property type="molecule type" value="Genomic_DNA"/>
</dbReference>
<feature type="DNA-binding region" description="H-T-H motif" evidence="2">
    <location>
        <begin position="38"/>
        <end position="57"/>
    </location>
</feature>
<dbReference type="PROSITE" id="PS50977">
    <property type="entry name" value="HTH_TETR_2"/>
    <property type="match status" value="1"/>
</dbReference>
<dbReference type="GO" id="GO:0003677">
    <property type="term" value="F:DNA binding"/>
    <property type="evidence" value="ECO:0007669"/>
    <property type="project" value="UniProtKB-UniRule"/>
</dbReference>
<sequence>MRPAKSTAPRTHYRELKKKQIWNAMLELLEEKPIKNITIREICDKALIHRTTFYNHFYDIFDLAVYGIRQIAINIGADNDSNDLHEQTDSILFFIKRYKRIFINMCDTEYSDEILKTVGNELNEELLRIIRISEKISKKKIAPEIMAKFFSAGLERMISYWFESELPEDELRAEIFNVLDMIQNNIR</sequence>
<dbReference type="InterPro" id="IPR050624">
    <property type="entry name" value="HTH-type_Tx_Regulator"/>
</dbReference>
<dbReference type="AlphaFoldDB" id="A0A9D1MBE0"/>
<gene>
    <name evidence="4" type="ORF">IAA61_05055</name>
</gene>
<evidence type="ECO:0000259" key="3">
    <source>
        <dbReference type="PROSITE" id="PS50977"/>
    </source>
</evidence>
<comment type="caution">
    <text evidence="4">The sequence shown here is derived from an EMBL/GenBank/DDBJ whole genome shotgun (WGS) entry which is preliminary data.</text>
</comment>
<dbReference type="PANTHER" id="PTHR43479:SF16">
    <property type="entry name" value="HTH TETR-TYPE DOMAIN-CONTAINING PROTEIN"/>
    <property type="match status" value="1"/>
</dbReference>
<feature type="domain" description="HTH tetR-type" evidence="3">
    <location>
        <begin position="15"/>
        <end position="75"/>
    </location>
</feature>
<reference evidence="4" key="2">
    <citation type="journal article" date="2021" name="PeerJ">
        <title>Extensive microbial diversity within the chicken gut microbiome revealed by metagenomics and culture.</title>
        <authorList>
            <person name="Gilroy R."/>
            <person name="Ravi A."/>
            <person name="Getino M."/>
            <person name="Pursley I."/>
            <person name="Horton D.L."/>
            <person name="Alikhan N.F."/>
            <person name="Baker D."/>
            <person name="Gharbi K."/>
            <person name="Hall N."/>
            <person name="Watson M."/>
            <person name="Adriaenssens E.M."/>
            <person name="Foster-Nyarko E."/>
            <person name="Jarju S."/>
            <person name="Secka A."/>
            <person name="Antonio M."/>
            <person name="Oren A."/>
            <person name="Chaudhuri R.R."/>
            <person name="La Ragione R."/>
            <person name="Hildebrand F."/>
            <person name="Pallen M.J."/>
        </authorList>
    </citation>
    <scope>NUCLEOTIDE SEQUENCE</scope>
    <source>
        <strain evidence="4">USAMLcec3-3695</strain>
    </source>
</reference>
<protein>
    <submittedName>
        <fullName evidence="4">TetR/AcrR family transcriptional regulator</fullName>
    </submittedName>
</protein>
<organism evidence="4 5">
    <name type="scientific">Candidatus Ornithomonoglobus merdipullorum</name>
    <dbReference type="NCBI Taxonomy" id="2840895"/>
    <lineage>
        <taxon>Bacteria</taxon>
        <taxon>Bacillati</taxon>
        <taxon>Bacillota</taxon>
        <taxon>Clostridia</taxon>
        <taxon>Candidatus Ornithomonoglobus</taxon>
    </lineage>
</organism>
<reference evidence="4" key="1">
    <citation type="submission" date="2020-10" db="EMBL/GenBank/DDBJ databases">
        <authorList>
            <person name="Gilroy R."/>
        </authorList>
    </citation>
    <scope>NUCLEOTIDE SEQUENCE</scope>
    <source>
        <strain evidence="4">USAMLcec3-3695</strain>
    </source>
</reference>
<dbReference type="Gene3D" id="1.10.357.10">
    <property type="entry name" value="Tetracycline Repressor, domain 2"/>
    <property type="match status" value="1"/>
</dbReference>
<dbReference type="InterPro" id="IPR001647">
    <property type="entry name" value="HTH_TetR"/>
</dbReference>
<evidence type="ECO:0000313" key="5">
    <source>
        <dbReference type="Proteomes" id="UP000824109"/>
    </source>
</evidence>
<dbReference type="InterPro" id="IPR009057">
    <property type="entry name" value="Homeodomain-like_sf"/>
</dbReference>
<dbReference type="SUPFAM" id="SSF46689">
    <property type="entry name" value="Homeodomain-like"/>
    <property type="match status" value="1"/>
</dbReference>